<reference evidence="2" key="1">
    <citation type="submission" date="2022-12" db="EMBL/GenBank/DDBJ databases">
        <title>Draft genome assemblies for two species of Escallonia (Escalloniales).</title>
        <authorList>
            <person name="Chanderbali A."/>
            <person name="Dervinis C."/>
            <person name="Anghel I."/>
            <person name="Soltis D."/>
            <person name="Soltis P."/>
            <person name="Zapata F."/>
        </authorList>
    </citation>
    <scope>NUCLEOTIDE SEQUENCE</scope>
    <source>
        <strain evidence="2">UCBG64.0493</strain>
        <tissue evidence="2">Leaf</tissue>
    </source>
</reference>
<sequence>MCFGINFTFVYTFFWFYYVVEASLPFIIVVSECNQQEKEKAMANEVVRSLPTCARSNASPQISAPSLSVSCGQAATITTSASIRISCTRCHFNNFRRYIPATASPSPARAPGMYRSSRICALSLEGRP</sequence>
<evidence type="ECO:0000313" key="3">
    <source>
        <dbReference type="Proteomes" id="UP001188597"/>
    </source>
</evidence>
<name>A0AA89BSQ1_9ASTE</name>
<dbReference type="AlphaFoldDB" id="A0AA89BSQ1"/>
<organism evidence="2 3">
    <name type="scientific">Escallonia herrerae</name>
    <dbReference type="NCBI Taxonomy" id="1293975"/>
    <lineage>
        <taxon>Eukaryota</taxon>
        <taxon>Viridiplantae</taxon>
        <taxon>Streptophyta</taxon>
        <taxon>Embryophyta</taxon>
        <taxon>Tracheophyta</taxon>
        <taxon>Spermatophyta</taxon>
        <taxon>Magnoliopsida</taxon>
        <taxon>eudicotyledons</taxon>
        <taxon>Gunneridae</taxon>
        <taxon>Pentapetalae</taxon>
        <taxon>asterids</taxon>
        <taxon>campanulids</taxon>
        <taxon>Escalloniales</taxon>
        <taxon>Escalloniaceae</taxon>
        <taxon>Escallonia</taxon>
    </lineage>
</organism>
<comment type="caution">
    <text evidence="2">The sequence shown here is derived from an EMBL/GenBank/DDBJ whole genome shotgun (WGS) entry which is preliminary data.</text>
</comment>
<protein>
    <submittedName>
        <fullName evidence="2">Uncharacterized protein</fullName>
    </submittedName>
</protein>
<keyword evidence="3" id="KW-1185">Reference proteome</keyword>
<evidence type="ECO:0000313" key="2">
    <source>
        <dbReference type="EMBL" id="KAK3042541.1"/>
    </source>
</evidence>
<feature type="transmembrane region" description="Helical" evidence="1">
    <location>
        <begin position="12"/>
        <end position="30"/>
    </location>
</feature>
<keyword evidence="1" id="KW-1133">Transmembrane helix</keyword>
<accession>A0AA89BSQ1</accession>
<keyword evidence="1" id="KW-0472">Membrane</keyword>
<dbReference type="Proteomes" id="UP001188597">
    <property type="component" value="Unassembled WGS sequence"/>
</dbReference>
<gene>
    <name evidence="2" type="ORF">RJ639_000265</name>
</gene>
<proteinExistence type="predicted"/>
<keyword evidence="1" id="KW-0812">Transmembrane</keyword>
<evidence type="ECO:0000256" key="1">
    <source>
        <dbReference type="SAM" id="Phobius"/>
    </source>
</evidence>
<dbReference type="EMBL" id="JAVXUP010000019">
    <property type="protein sequence ID" value="KAK3042541.1"/>
    <property type="molecule type" value="Genomic_DNA"/>
</dbReference>